<evidence type="ECO:0000256" key="4">
    <source>
        <dbReference type="PROSITE-ProRule" id="PRU10055"/>
    </source>
</evidence>
<dbReference type="Pfam" id="PF00232">
    <property type="entry name" value="Glyco_hydro_1"/>
    <property type="match status" value="1"/>
</dbReference>
<comment type="caution">
    <text evidence="7">The sequence shown here is derived from an EMBL/GenBank/DDBJ whole genome shotgun (WGS) entry which is preliminary data.</text>
</comment>
<evidence type="ECO:0000313" key="7">
    <source>
        <dbReference type="EMBL" id="GEK37963.1"/>
    </source>
</evidence>
<comment type="similarity">
    <text evidence="1 5">Belongs to the glycosyl hydrolase 1 family.</text>
</comment>
<dbReference type="GO" id="GO:0016052">
    <property type="term" value="P:carbohydrate catabolic process"/>
    <property type="evidence" value="ECO:0007669"/>
    <property type="project" value="TreeGrafter"/>
</dbReference>
<dbReference type="SUPFAM" id="SSF51445">
    <property type="entry name" value="(Trans)glycosidases"/>
    <property type="match status" value="1"/>
</dbReference>
<keyword evidence="3 6" id="KW-0326">Glycosidase</keyword>
<dbReference type="GO" id="GO:0008422">
    <property type="term" value="F:beta-glucosidase activity"/>
    <property type="evidence" value="ECO:0007669"/>
    <property type="project" value="TreeGrafter"/>
</dbReference>
<dbReference type="PROSITE" id="PS00572">
    <property type="entry name" value="GLYCOSYL_HYDROL_F1_1"/>
    <property type="match status" value="1"/>
</dbReference>
<dbReference type="Gene3D" id="3.20.20.80">
    <property type="entry name" value="Glycosidases"/>
    <property type="match status" value="1"/>
</dbReference>
<accession>A0A510WFL9</accession>
<dbReference type="InterPro" id="IPR017853">
    <property type="entry name" value="GH"/>
</dbReference>
<proteinExistence type="inferred from homology"/>
<dbReference type="InterPro" id="IPR001360">
    <property type="entry name" value="Glyco_hydro_1"/>
</dbReference>
<dbReference type="NCBIfam" id="NF007158">
    <property type="entry name" value="PRK09593.1"/>
    <property type="match status" value="1"/>
</dbReference>
<name>A0A510WFL9_ENTTH</name>
<dbReference type="EMBL" id="BJUG01000014">
    <property type="protein sequence ID" value="GEK37963.1"/>
    <property type="molecule type" value="Genomic_DNA"/>
</dbReference>
<dbReference type="PANTHER" id="PTHR10353:SF122">
    <property type="entry name" value="6-PHOSPHO-BETA-GLUCOSIDASE ASCB-RELATED"/>
    <property type="match status" value="1"/>
</dbReference>
<dbReference type="FunFam" id="3.20.20.80:FF:000004">
    <property type="entry name" value="Beta-glucosidase 6-phospho-beta-glucosidase"/>
    <property type="match status" value="1"/>
</dbReference>
<keyword evidence="2 6" id="KW-0378">Hydrolase</keyword>
<dbReference type="OrthoDB" id="1637462at2"/>
<dbReference type="InterPro" id="IPR018120">
    <property type="entry name" value="Glyco_hydro_1_AS"/>
</dbReference>
<gene>
    <name evidence="7" type="ORF">ETH01_22500</name>
</gene>
<dbReference type="PANTHER" id="PTHR10353">
    <property type="entry name" value="GLYCOSYL HYDROLASE"/>
    <property type="match status" value="1"/>
</dbReference>
<dbReference type="GO" id="GO:0005829">
    <property type="term" value="C:cytosol"/>
    <property type="evidence" value="ECO:0007669"/>
    <property type="project" value="TreeGrafter"/>
</dbReference>
<dbReference type="NCBIfam" id="NF007356">
    <property type="entry name" value="PRK09852.1"/>
    <property type="match status" value="1"/>
</dbReference>
<dbReference type="RefSeq" id="WP_071869376.1">
    <property type="nucleotide sequence ID" value="NZ_BJUG01000014.1"/>
</dbReference>
<dbReference type="PROSITE" id="PS00653">
    <property type="entry name" value="GLYCOSYL_HYDROL_F1_2"/>
    <property type="match status" value="1"/>
</dbReference>
<evidence type="ECO:0000256" key="6">
    <source>
        <dbReference type="RuleBase" id="RU004468"/>
    </source>
</evidence>
<protein>
    <submittedName>
        <fullName evidence="7">6-phospho-beta-glucosidase</fullName>
    </submittedName>
</protein>
<dbReference type="PRINTS" id="PR00131">
    <property type="entry name" value="GLHYDRLASE1"/>
</dbReference>
<sequence>MNRDKKIRFPKTFLWGGAIAANQSEGAYNEGGRGLGNIDLIPQGPERWPIISGNLSSFEANDNWHYPSHHGIDFYHHYKEDIALLAEMGFKVFRTSISWSRIYPNGNDFEPNEAGLQFYEDVFNECKKYDIEPLVTISHYDTPLNLVKKFNGWEGRETLECFKKYCLTIFSRYKNQVKYWLTLNEINAITHLPFLAGGVVLDSKKNKDEQILTAIHHQLVGCAWATKIGHDINPNNMIGCMIAASAVYPYRCAPEDVWLAYETDREMFFITDVMTHGEYPNYKLKEYERLNFTIPFKDDDKEMLKNNPIDFISFSYYASRLVCADKAIVAEEAKGNVFPTLKNPYLKSKDSAWKHQRDAKGLRTTLNNYYDRYHKPIFIVENGVGGIDTLESDGTIHDKYHIEYLKEHVEAMSDAINLDGVELLGYTSWGCIDLVSASTGEMKKRYGFIYTDVDDLGKGTYKRYKKDSFYFYKKVIESNGRIIV</sequence>
<reference evidence="7 8" key="1">
    <citation type="submission" date="2019-07" db="EMBL/GenBank/DDBJ databases">
        <title>Whole genome shotgun sequence of Enterococcus thailandicus NBRC 101867.</title>
        <authorList>
            <person name="Hosoyama A."/>
            <person name="Uohara A."/>
            <person name="Ohji S."/>
            <person name="Ichikawa N."/>
        </authorList>
    </citation>
    <scope>NUCLEOTIDE SEQUENCE [LARGE SCALE GENOMIC DNA]</scope>
    <source>
        <strain evidence="7 8">NBRC 101867</strain>
    </source>
</reference>
<dbReference type="AlphaFoldDB" id="A0A510WFL9"/>
<evidence type="ECO:0000256" key="3">
    <source>
        <dbReference type="ARBA" id="ARBA00023295"/>
    </source>
</evidence>
<evidence type="ECO:0000256" key="2">
    <source>
        <dbReference type="ARBA" id="ARBA00022801"/>
    </source>
</evidence>
<dbReference type="InterPro" id="IPR033132">
    <property type="entry name" value="GH_1_N_CS"/>
</dbReference>
<feature type="active site" description="Nucleophile" evidence="4">
    <location>
        <position position="381"/>
    </location>
</feature>
<dbReference type="Proteomes" id="UP000321361">
    <property type="component" value="Unassembled WGS sequence"/>
</dbReference>
<organism evidence="7 8">
    <name type="scientific">Enterococcus thailandicus</name>
    <dbReference type="NCBI Taxonomy" id="417368"/>
    <lineage>
        <taxon>Bacteria</taxon>
        <taxon>Bacillati</taxon>
        <taxon>Bacillota</taxon>
        <taxon>Bacilli</taxon>
        <taxon>Lactobacillales</taxon>
        <taxon>Enterococcaceae</taxon>
        <taxon>Enterococcus</taxon>
    </lineage>
</organism>
<evidence type="ECO:0000313" key="8">
    <source>
        <dbReference type="Proteomes" id="UP000321361"/>
    </source>
</evidence>
<evidence type="ECO:0000256" key="5">
    <source>
        <dbReference type="RuleBase" id="RU003690"/>
    </source>
</evidence>
<evidence type="ECO:0000256" key="1">
    <source>
        <dbReference type="ARBA" id="ARBA00010838"/>
    </source>
</evidence>